<proteinExistence type="predicted"/>
<dbReference type="GO" id="GO:0000976">
    <property type="term" value="F:transcription cis-regulatory region binding"/>
    <property type="evidence" value="ECO:0007669"/>
    <property type="project" value="TreeGrafter"/>
</dbReference>
<keyword evidence="3" id="KW-0238">DNA-binding</keyword>
<evidence type="ECO:0000313" key="7">
    <source>
        <dbReference type="EMBL" id="RSH93580.1"/>
    </source>
</evidence>
<feature type="region of interest" description="Disordered" evidence="6">
    <location>
        <begin position="1"/>
        <end position="41"/>
    </location>
</feature>
<comment type="subcellular location">
    <subcellularLocation>
        <location evidence="1">Nucleus</location>
    </subcellularLocation>
</comment>
<dbReference type="OrthoDB" id="4454541at2759"/>
<reference evidence="7 8" key="1">
    <citation type="submission" date="2018-11" db="EMBL/GenBank/DDBJ databases">
        <title>Genome sequence of Saitozyma podzolica DSM 27192.</title>
        <authorList>
            <person name="Aliyu H."/>
            <person name="Gorte O."/>
            <person name="Ochsenreither K."/>
        </authorList>
    </citation>
    <scope>NUCLEOTIDE SEQUENCE [LARGE SCALE GENOMIC DNA]</scope>
    <source>
        <strain evidence="7 8">DSM 27192</strain>
    </source>
</reference>
<dbReference type="PANTHER" id="PTHR31845">
    <property type="entry name" value="FINGER DOMAIN PROTEIN, PUTATIVE-RELATED"/>
    <property type="match status" value="1"/>
</dbReference>
<evidence type="ECO:0000256" key="2">
    <source>
        <dbReference type="ARBA" id="ARBA00023015"/>
    </source>
</evidence>
<dbReference type="CDD" id="cd12148">
    <property type="entry name" value="fungal_TF_MHR"/>
    <property type="match status" value="1"/>
</dbReference>
<protein>
    <recommendedName>
        <fullName evidence="9">Transcription factor domain-containing protein</fullName>
    </recommendedName>
</protein>
<keyword evidence="5" id="KW-0539">Nucleus</keyword>
<accession>A0A427YR84</accession>
<keyword evidence="2" id="KW-0805">Transcription regulation</keyword>
<evidence type="ECO:0000313" key="8">
    <source>
        <dbReference type="Proteomes" id="UP000279259"/>
    </source>
</evidence>
<evidence type="ECO:0000256" key="4">
    <source>
        <dbReference type="ARBA" id="ARBA00023163"/>
    </source>
</evidence>
<dbReference type="EMBL" id="RSCD01000004">
    <property type="protein sequence ID" value="RSH93580.1"/>
    <property type="molecule type" value="Genomic_DNA"/>
</dbReference>
<keyword evidence="4" id="KW-0804">Transcription</keyword>
<sequence length="568" mass="62964">MPAEAEIQAPGAEPPGRLQVFPTTTSSVLSSSSSGVQCDVGTTTQEPAVKPCVCMLLRQMPRTSLTGAPRTHASDAVDSRPNVAQVRKAKQVLVRAAMRAGMRECVRTAQATPGPTLTERMGEMEARLAELSELVQTTSERCRRLERERGETPDREVEEKVSEDQGQPSLAPGDMSSMQAIRFSRVSQGIRRRRRSGTDQDRERETAAFDIFVRQCTIAIPFLDSKSPCFTPDYVKQRSPLLFCAIVAVGSREVAEFEAFHRRTFQEAWTLHRATLGGAVPSLWDLMGICIISSWLGPLRPPATAYELGLHKVPATLQTELDAERLRVWAYLVLADLFLPTARARDIRIVAQVEMALILYEARVRIHDPAPAVHDLEPNTAADDLRVQHWYSRWAPVAQKILLEEGVQSQVAYLAMVHHFGRLYLALMCLRGVQTAADMNPTRVVHARSTVTHGIACLRSMIDGSQPPFILYNTDYVHVNIAFVAVVLLKMIELVPDGLEEEAIIGIVRETRDLLGHLSGRSLANMLDGVLSQIEEVREGRAALFAQSLFVDELWPWTAGTSGFVVQT</sequence>
<evidence type="ECO:0000256" key="6">
    <source>
        <dbReference type="SAM" id="MobiDB-lite"/>
    </source>
</evidence>
<dbReference type="PANTHER" id="PTHR31845:SF17">
    <property type="entry name" value="ZN(II)2CYS6 TRANSCRIPTION FACTOR (EUROFUNG)"/>
    <property type="match status" value="1"/>
</dbReference>
<dbReference type="GO" id="GO:0000981">
    <property type="term" value="F:DNA-binding transcription factor activity, RNA polymerase II-specific"/>
    <property type="evidence" value="ECO:0007669"/>
    <property type="project" value="TreeGrafter"/>
</dbReference>
<comment type="caution">
    <text evidence="7">The sequence shown here is derived from an EMBL/GenBank/DDBJ whole genome shotgun (WGS) entry which is preliminary data.</text>
</comment>
<organism evidence="7 8">
    <name type="scientific">Saitozyma podzolica</name>
    <dbReference type="NCBI Taxonomy" id="1890683"/>
    <lineage>
        <taxon>Eukaryota</taxon>
        <taxon>Fungi</taxon>
        <taxon>Dikarya</taxon>
        <taxon>Basidiomycota</taxon>
        <taxon>Agaricomycotina</taxon>
        <taxon>Tremellomycetes</taxon>
        <taxon>Tremellales</taxon>
        <taxon>Trimorphomycetaceae</taxon>
        <taxon>Saitozyma</taxon>
    </lineage>
</organism>
<feature type="compositionally biased region" description="Basic and acidic residues" evidence="6">
    <location>
        <begin position="140"/>
        <end position="163"/>
    </location>
</feature>
<feature type="compositionally biased region" description="Low complexity" evidence="6">
    <location>
        <begin position="23"/>
        <end position="34"/>
    </location>
</feature>
<keyword evidence="8" id="KW-1185">Reference proteome</keyword>
<evidence type="ECO:0000256" key="5">
    <source>
        <dbReference type="ARBA" id="ARBA00023242"/>
    </source>
</evidence>
<name>A0A427YR84_9TREE</name>
<evidence type="ECO:0008006" key="9">
    <source>
        <dbReference type="Google" id="ProtNLM"/>
    </source>
</evidence>
<dbReference type="STRING" id="1890683.A0A427YR84"/>
<dbReference type="AlphaFoldDB" id="A0A427YR84"/>
<dbReference type="InterPro" id="IPR051089">
    <property type="entry name" value="prtT"/>
</dbReference>
<gene>
    <name evidence="7" type="ORF">EHS25_007938</name>
</gene>
<feature type="region of interest" description="Disordered" evidence="6">
    <location>
        <begin position="139"/>
        <end position="178"/>
    </location>
</feature>
<dbReference type="GO" id="GO:0005634">
    <property type="term" value="C:nucleus"/>
    <property type="evidence" value="ECO:0007669"/>
    <property type="project" value="UniProtKB-SubCell"/>
</dbReference>
<evidence type="ECO:0000256" key="1">
    <source>
        <dbReference type="ARBA" id="ARBA00004123"/>
    </source>
</evidence>
<dbReference type="Proteomes" id="UP000279259">
    <property type="component" value="Unassembled WGS sequence"/>
</dbReference>
<evidence type="ECO:0000256" key="3">
    <source>
        <dbReference type="ARBA" id="ARBA00023125"/>
    </source>
</evidence>